<protein>
    <submittedName>
        <fullName evidence="1">Uncharacterized protein</fullName>
    </submittedName>
</protein>
<dbReference type="EMBL" id="JABBFZ010000001">
    <property type="protein sequence ID" value="NML29395.1"/>
    <property type="molecule type" value="Genomic_DNA"/>
</dbReference>
<dbReference type="Proteomes" id="UP000583127">
    <property type="component" value="Unassembled WGS sequence"/>
</dbReference>
<evidence type="ECO:0000313" key="1">
    <source>
        <dbReference type="EMBL" id="NML29395.1"/>
    </source>
</evidence>
<proteinExistence type="predicted"/>
<comment type="caution">
    <text evidence="1">The sequence shown here is derived from an EMBL/GenBank/DDBJ whole genome shotgun (WGS) entry which is preliminary data.</text>
</comment>
<gene>
    <name evidence="1" type="ORF">HHL14_00875</name>
</gene>
<name>A0A7X9ZWB0_9BURK</name>
<accession>A0A7X9ZWB0</accession>
<keyword evidence="2" id="KW-1185">Reference proteome</keyword>
<dbReference type="AlphaFoldDB" id="A0A7X9ZWB0"/>
<sequence>MGRGLHEASKVIRDAAINILETIHPATVRAVCYKLFTIGLIPNMAKTSTNKVSSLLTRARESGHVEWEWIVDETRRPERAQQWDNPMQIMNAAVLGYRLDYWNDQPFHVEVISEKGTVRGTIAPVLDELGVTFRVLHGYGSATTVHDIADEIRSAMKPTHLLYIGDFDPSGMHMSEVDLPDRLDRYGANGRMWPIPFEDRNYILKRIALTSDDVKHPALPGFATDSKANDPRHQWYKRMYGDQCWELDAMDPRDLRERVREEIEALIERDAWEHCMRIETVQRQSMNDFMGAVRAKFDGDSPI</sequence>
<reference evidence="1 2" key="1">
    <citation type="submission" date="2020-04" db="EMBL/GenBank/DDBJ databases">
        <title>Paraburkholderia sp. G-4-1-8 isolated from soil.</title>
        <authorList>
            <person name="Dahal R.H."/>
        </authorList>
    </citation>
    <scope>NUCLEOTIDE SEQUENCE [LARGE SCALE GENOMIC DNA]</scope>
    <source>
        <strain evidence="1 2">G-4-1-8</strain>
    </source>
</reference>
<evidence type="ECO:0000313" key="2">
    <source>
        <dbReference type="Proteomes" id="UP000583127"/>
    </source>
</evidence>
<organism evidence="1 2">
    <name type="scientific">Paraburkholderia antibiotica</name>
    <dbReference type="NCBI Taxonomy" id="2728839"/>
    <lineage>
        <taxon>Bacteria</taxon>
        <taxon>Pseudomonadati</taxon>
        <taxon>Pseudomonadota</taxon>
        <taxon>Betaproteobacteria</taxon>
        <taxon>Burkholderiales</taxon>
        <taxon>Burkholderiaceae</taxon>
        <taxon>Paraburkholderia</taxon>
    </lineage>
</organism>
<dbReference type="RefSeq" id="WP_169495704.1">
    <property type="nucleotide sequence ID" value="NZ_JABBFZ010000001.1"/>
</dbReference>